<keyword evidence="1 3" id="KW-0378">Hydrolase</keyword>
<dbReference type="PANTHER" id="PTHR22946:SF9">
    <property type="entry name" value="POLYKETIDE TRANSFERASE AF380"/>
    <property type="match status" value="1"/>
</dbReference>
<reference evidence="4" key="1">
    <citation type="submission" date="2016-08" db="EMBL/GenBank/DDBJ databases">
        <authorList>
            <person name="Varghese N."/>
            <person name="Submissions Spin"/>
        </authorList>
    </citation>
    <scope>NUCLEOTIDE SEQUENCE [LARGE SCALE GENOMIC DNA]</scope>
    <source>
        <strain evidence="4">ERR11</strain>
    </source>
</reference>
<dbReference type="AlphaFoldDB" id="A0A1C3X3Q0"/>
<dbReference type="PANTHER" id="PTHR22946">
    <property type="entry name" value="DIENELACTONE HYDROLASE DOMAIN-CONTAINING PROTEIN-RELATED"/>
    <property type="match status" value="1"/>
</dbReference>
<proteinExistence type="predicted"/>
<dbReference type="InterPro" id="IPR002925">
    <property type="entry name" value="Dienelactn_hydro"/>
</dbReference>
<evidence type="ECO:0000256" key="1">
    <source>
        <dbReference type="ARBA" id="ARBA00022801"/>
    </source>
</evidence>
<evidence type="ECO:0000259" key="2">
    <source>
        <dbReference type="Pfam" id="PF01738"/>
    </source>
</evidence>
<dbReference type="InterPro" id="IPR029058">
    <property type="entry name" value="AB_hydrolase_fold"/>
</dbReference>
<dbReference type="InterPro" id="IPR050261">
    <property type="entry name" value="FrsA_esterase"/>
</dbReference>
<dbReference type="EMBL" id="FMAI01000012">
    <property type="protein sequence ID" value="SCB46858.1"/>
    <property type="molecule type" value="Genomic_DNA"/>
</dbReference>
<dbReference type="GO" id="GO:0052689">
    <property type="term" value="F:carboxylic ester hydrolase activity"/>
    <property type="evidence" value="ECO:0007669"/>
    <property type="project" value="UniProtKB-ARBA"/>
</dbReference>
<gene>
    <name evidence="3" type="ORF">GA0061098_101210</name>
</gene>
<accession>A0A1C3X3Q0</accession>
<sequence>MLLLFSAAASAEEVKIKWKGDYAHNSDKRWSKDNPYDSGFSKNFKNGTPQEFGEVKKDGELNAFIYSPKDMKGPVPFVVVMHGCDGMVTSEKEWTQHVAAELNKAGIGVLVLDSYTTRLVDESCGLPDQHWGRRRADDAYSALDYLIEKKIATEVYVMGYSNGGLASLMAMTKKQADHPKRFAAGFPIAPNCYSVITKYGDYYAPVIVFVGDKDDANPPAPCHEMMKKKRATPIQLIEYKDANHGFVLNQPSKVGAHGWALTYNPIAEKDMMQTIIAAIKTKRFGTGIESR</sequence>
<dbReference type="SUPFAM" id="SSF53474">
    <property type="entry name" value="alpha/beta-Hydrolases"/>
    <property type="match status" value="1"/>
</dbReference>
<dbReference type="Pfam" id="PF01738">
    <property type="entry name" value="DLH"/>
    <property type="match status" value="1"/>
</dbReference>
<dbReference type="Proteomes" id="UP000199184">
    <property type="component" value="Unassembled WGS sequence"/>
</dbReference>
<protein>
    <submittedName>
        <fullName evidence="3">Dienelactone hydrolase</fullName>
    </submittedName>
</protein>
<evidence type="ECO:0000313" key="3">
    <source>
        <dbReference type="EMBL" id="SCB46858.1"/>
    </source>
</evidence>
<dbReference type="Gene3D" id="3.40.50.1820">
    <property type="entry name" value="alpha/beta hydrolase"/>
    <property type="match status" value="1"/>
</dbReference>
<feature type="domain" description="Dienelactone hydrolase" evidence="2">
    <location>
        <begin position="62"/>
        <end position="280"/>
    </location>
</feature>
<organism evidence="3 4">
    <name type="scientific">Bradyrhizobium shewense</name>
    <dbReference type="NCBI Taxonomy" id="1761772"/>
    <lineage>
        <taxon>Bacteria</taxon>
        <taxon>Pseudomonadati</taxon>
        <taxon>Pseudomonadota</taxon>
        <taxon>Alphaproteobacteria</taxon>
        <taxon>Hyphomicrobiales</taxon>
        <taxon>Nitrobacteraceae</taxon>
        <taxon>Bradyrhizobium</taxon>
    </lineage>
</organism>
<evidence type="ECO:0000313" key="4">
    <source>
        <dbReference type="Proteomes" id="UP000199184"/>
    </source>
</evidence>
<keyword evidence="4" id="KW-1185">Reference proteome</keyword>
<name>A0A1C3X3Q0_9BRAD</name>